<organism evidence="1 2">
    <name type="scientific">Hansschlegelia zhihuaiae</name>
    <dbReference type="NCBI Taxonomy" id="405005"/>
    <lineage>
        <taxon>Bacteria</taxon>
        <taxon>Pseudomonadati</taxon>
        <taxon>Pseudomonadota</taxon>
        <taxon>Alphaproteobacteria</taxon>
        <taxon>Hyphomicrobiales</taxon>
        <taxon>Methylopilaceae</taxon>
        <taxon>Hansschlegelia</taxon>
    </lineage>
</organism>
<evidence type="ECO:0000313" key="2">
    <source>
        <dbReference type="Proteomes" id="UP000289708"/>
    </source>
</evidence>
<proteinExistence type="predicted"/>
<dbReference type="SUPFAM" id="SSF52540">
    <property type="entry name" value="P-loop containing nucleoside triphosphate hydrolases"/>
    <property type="match status" value="1"/>
</dbReference>
<dbReference type="AlphaFoldDB" id="A0A4Q0MK41"/>
<dbReference type="Proteomes" id="UP000289708">
    <property type="component" value="Unassembled WGS sequence"/>
</dbReference>
<keyword evidence="2" id="KW-1185">Reference proteome</keyword>
<gene>
    <name evidence="1" type="ORF">EK403_08285</name>
</gene>
<reference evidence="1 2" key="1">
    <citation type="submission" date="2018-12" db="EMBL/GenBank/DDBJ databases">
        <title>bacterium Hansschlegelia zhihuaiae S113.</title>
        <authorList>
            <person name="He J."/>
        </authorList>
    </citation>
    <scope>NUCLEOTIDE SEQUENCE [LARGE SCALE GENOMIC DNA]</scope>
    <source>
        <strain evidence="1 2">S 113</strain>
    </source>
</reference>
<dbReference type="OrthoDB" id="7390113at2"/>
<protein>
    <submittedName>
        <fullName evidence="1">Uncharacterized protein</fullName>
    </submittedName>
</protein>
<accession>A0A4Q0MK41</accession>
<name>A0A4Q0MK41_9HYPH</name>
<dbReference type="Gene3D" id="1.10.8.60">
    <property type="match status" value="1"/>
</dbReference>
<comment type="caution">
    <text evidence="1">The sequence shown here is derived from an EMBL/GenBank/DDBJ whole genome shotgun (WGS) entry which is preliminary data.</text>
</comment>
<sequence>MPREAPRQFPLDLPVETRFGAEDFLVALHNAGAHRLTTGWPNWPDRILLLVGPEGSGKSHLGAIWRRQVGAHGARDVDDALAATLGSDEPFVFLDDGDRADETTLFHLLNAMRERRGFLLLAARTTPTLLWPRLPDLASRLRALPVARLDPPDEATVTAVLVKLLDDRQLRVETGVVEFLARRAERSLGAIRSLVAELDRESLARGRAVGRGLAADVLARMEAEGD</sequence>
<dbReference type="InterPro" id="IPR027417">
    <property type="entry name" value="P-loop_NTPase"/>
</dbReference>
<dbReference type="RefSeq" id="WP_128777026.1">
    <property type="nucleotide sequence ID" value="NZ_RYFI01000006.1"/>
</dbReference>
<dbReference type="EMBL" id="RYFI01000006">
    <property type="protein sequence ID" value="RXF73954.1"/>
    <property type="molecule type" value="Genomic_DNA"/>
</dbReference>
<evidence type="ECO:0000313" key="1">
    <source>
        <dbReference type="EMBL" id="RXF73954.1"/>
    </source>
</evidence>
<dbReference type="Gene3D" id="3.40.50.300">
    <property type="entry name" value="P-loop containing nucleotide triphosphate hydrolases"/>
    <property type="match status" value="1"/>
</dbReference>